<keyword evidence="3" id="KW-1133">Transmembrane helix</keyword>
<evidence type="ECO:0000313" key="5">
    <source>
        <dbReference type="Proteomes" id="UP001362999"/>
    </source>
</evidence>
<evidence type="ECO:0000256" key="2">
    <source>
        <dbReference type="SAM" id="MobiDB-lite"/>
    </source>
</evidence>
<proteinExistence type="predicted"/>
<dbReference type="Proteomes" id="UP001362999">
    <property type="component" value="Unassembled WGS sequence"/>
</dbReference>
<feature type="region of interest" description="Disordered" evidence="2">
    <location>
        <begin position="1"/>
        <end position="23"/>
    </location>
</feature>
<protein>
    <submittedName>
        <fullName evidence="4">Growth arrest-specific 2-like protein</fullName>
    </submittedName>
</protein>
<feature type="coiled-coil region" evidence="1">
    <location>
        <begin position="151"/>
        <end position="196"/>
    </location>
</feature>
<dbReference type="EMBL" id="JAWWNJ010000002">
    <property type="protein sequence ID" value="KAK7061474.1"/>
    <property type="molecule type" value="Genomic_DNA"/>
</dbReference>
<name>A0AAW0ED41_9AGAR</name>
<accession>A0AAW0ED41</accession>
<feature type="transmembrane region" description="Helical" evidence="3">
    <location>
        <begin position="32"/>
        <end position="50"/>
    </location>
</feature>
<comment type="caution">
    <text evidence="4">The sequence shown here is derived from an EMBL/GenBank/DDBJ whole genome shotgun (WGS) entry which is preliminary data.</text>
</comment>
<evidence type="ECO:0000256" key="1">
    <source>
        <dbReference type="SAM" id="Coils"/>
    </source>
</evidence>
<gene>
    <name evidence="4" type="ORF">R3P38DRAFT_3166444</name>
</gene>
<evidence type="ECO:0000313" key="4">
    <source>
        <dbReference type="EMBL" id="KAK7061474.1"/>
    </source>
</evidence>
<reference evidence="4 5" key="1">
    <citation type="journal article" date="2024" name="J Genomics">
        <title>Draft genome sequencing and assembly of Favolaschia claudopus CIRM-BRFM 2984 isolated from oak limbs.</title>
        <authorList>
            <person name="Navarro D."/>
            <person name="Drula E."/>
            <person name="Chaduli D."/>
            <person name="Cazenave R."/>
            <person name="Ahrendt S."/>
            <person name="Wang J."/>
            <person name="Lipzen A."/>
            <person name="Daum C."/>
            <person name="Barry K."/>
            <person name="Grigoriev I.V."/>
            <person name="Favel A."/>
            <person name="Rosso M.N."/>
            <person name="Martin F."/>
        </authorList>
    </citation>
    <scope>NUCLEOTIDE SEQUENCE [LARGE SCALE GENOMIC DNA]</scope>
    <source>
        <strain evidence="4 5">CIRM-BRFM 2984</strain>
    </source>
</reference>
<sequence>MTSDSLSAAPAHEPSADNASISTQRGSAVRHLAILGMGLATMAFIPYLVTRRQVTTLRRRLDEMGATTALLKQRQTSSGVMEGTGSSDLLAQMRQELAIMREELDQKVAERTQPPSDTLTLDIININEDMDALRGDVSSAVEAQSLLSSRLDSIQSSLHALRKENETYRGEVQELLRQLRAEQDASRSELFKLSDELQSAKTGPQASELQRLLIETRQTRAVFGAIGTSLGDIAHIIQRVEIEMGHESKGAYDPVERLRVLALQMQDDSFQVSGDRHSAYEGRGRRK</sequence>
<evidence type="ECO:0000256" key="3">
    <source>
        <dbReference type="SAM" id="Phobius"/>
    </source>
</evidence>
<keyword evidence="3" id="KW-0812">Transmembrane</keyword>
<keyword evidence="3" id="KW-0472">Membrane</keyword>
<organism evidence="4 5">
    <name type="scientific">Favolaschia claudopus</name>
    <dbReference type="NCBI Taxonomy" id="2862362"/>
    <lineage>
        <taxon>Eukaryota</taxon>
        <taxon>Fungi</taxon>
        <taxon>Dikarya</taxon>
        <taxon>Basidiomycota</taxon>
        <taxon>Agaricomycotina</taxon>
        <taxon>Agaricomycetes</taxon>
        <taxon>Agaricomycetidae</taxon>
        <taxon>Agaricales</taxon>
        <taxon>Marasmiineae</taxon>
        <taxon>Mycenaceae</taxon>
        <taxon>Favolaschia</taxon>
    </lineage>
</organism>
<dbReference type="AlphaFoldDB" id="A0AAW0ED41"/>
<keyword evidence="5" id="KW-1185">Reference proteome</keyword>
<keyword evidence="1" id="KW-0175">Coiled coil</keyword>